<evidence type="ECO:0000259" key="1">
    <source>
        <dbReference type="Pfam" id="PF00188"/>
    </source>
</evidence>
<name>A0ABS3WK28_9BACL</name>
<dbReference type="PANTHER" id="PTHR31157">
    <property type="entry name" value="SCP DOMAIN-CONTAINING PROTEIN"/>
    <property type="match status" value="1"/>
</dbReference>
<dbReference type="GO" id="GO:0008233">
    <property type="term" value="F:peptidase activity"/>
    <property type="evidence" value="ECO:0007669"/>
    <property type="project" value="UniProtKB-KW"/>
</dbReference>
<dbReference type="Proteomes" id="UP000670947">
    <property type="component" value="Unassembled WGS sequence"/>
</dbReference>
<keyword evidence="3" id="KW-1185">Reference proteome</keyword>
<proteinExistence type="predicted"/>
<dbReference type="GO" id="GO:0006508">
    <property type="term" value="P:proteolysis"/>
    <property type="evidence" value="ECO:0007669"/>
    <property type="project" value="UniProtKB-KW"/>
</dbReference>
<dbReference type="InterPro" id="IPR014258">
    <property type="entry name" value="CAP_domain_YkwD-like"/>
</dbReference>
<dbReference type="NCBIfam" id="TIGR02909">
    <property type="entry name" value="spore_YkwD"/>
    <property type="match status" value="1"/>
</dbReference>
<evidence type="ECO:0000313" key="2">
    <source>
        <dbReference type="EMBL" id="MBO7748674.1"/>
    </source>
</evidence>
<dbReference type="CDD" id="cd05379">
    <property type="entry name" value="CAP_bacterial"/>
    <property type="match status" value="1"/>
</dbReference>
<dbReference type="Gene3D" id="3.40.33.10">
    <property type="entry name" value="CAP"/>
    <property type="match status" value="1"/>
</dbReference>
<evidence type="ECO:0000313" key="3">
    <source>
        <dbReference type="Proteomes" id="UP000670947"/>
    </source>
</evidence>
<dbReference type="PANTHER" id="PTHR31157:SF1">
    <property type="entry name" value="SCP DOMAIN-CONTAINING PROTEIN"/>
    <property type="match status" value="1"/>
</dbReference>
<accession>A0ABS3WK28</accession>
<dbReference type="EMBL" id="JAGGDJ010000068">
    <property type="protein sequence ID" value="MBO7748674.1"/>
    <property type="molecule type" value="Genomic_DNA"/>
</dbReference>
<feature type="domain" description="SCP" evidence="1">
    <location>
        <begin position="121"/>
        <end position="236"/>
    </location>
</feature>
<comment type="caution">
    <text evidence="2">The sequence shown here is derived from an EMBL/GenBank/DDBJ whole genome shotgun (WGS) entry which is preliminary data.</text>
</comment>
<dbReference type="Pfam" id="PF00188">
    <property type="entry name" value="CAP"/>
    <property type="match status" value="1"/>
</dbReference>
<sequence length="239" mass="24943">MYARTDRPNNVTTYDNDRTLRAKGVDVNPLNDWLRQLVPGAGNYYNGTTGNTGNAGAGNAGNGYYNGNAGNTGYPGNAGNYRNPNAGTGTGTGTGTGAGTGTAAGGGAGTVDSGIANQILQQVNAERSKAGVQPLTLSAELNKVAQAKSVDMRDKGYFDHQSPTYGSPFDMMKSFGVSYSYAGENIAAGQQGVQAVMTAWMNSPGHRQNILSPNYTKLGVGYAKGGSMNPYWTQEFIRP</sequence>
<organism evidence="2 3">
    <name type="scientific">Paenibacillus artemisiicola</name>
    <dbReference type="NCBI Taxonomy" id="1172618"/>
    <lineage>
        <taxon>Bacteria</taxon>
        <taxon>Bacillati</taxon>
        <taxon>Bacillota</taxon>
        <taxon>Bacilli</taxon>
        <taxon>Bacillales</taxon>
        <taxon>Paenibacillaceae</taxon>
        <taxon>Paenibacillus</taxon>
    </lineage>
</organism>
<keyword evidence="2" id="KW-0378">Hydrolase</keyword>
<dbReference type="InterPro" id="IPR014044">
    <property type="entry name" value="CAP_dom"/>
</dbReference>
<protein>
    <submittedName>
        <fullName evidence="2">Serine protease</fullName>
    </submittedName>
</protein>
<gene>
    <name evidence="2" type="ORF">I8J29_31340</name>
</gene>
<reference evidence="2 3" key="1">
    <citation type="submission" date="2021-03" db="EMBL/GenBank/DDBJ databases">
        <title>Paenibacillus artemisicola MWE-103 whole genome sequence.</title>
        <authorList>
            <person name="Ham Y.J."/>
        </authorList>
    </citation>
    <scope>NUCLEOTIDE SEQUENCE [LARGE SCALE GENOMIC DNA]</scope>
    <source>
        <strain evidence="2 3">MWE-103</strain>
    </source>
</reference>
<keyword evidence="2" id="KW-0645">Protease</keyword>
<dbReference type="SUPFAM" id="SSF55797">
    <property type="entry name" value="PR-1-like"/>
    <property type="match status" value="1"/>
</dbReference>
<dbReference type="InterPro" id="IPR035940">
    <property type="entry name" value="CAP_sf"/>
</dbReference>